<dbReference type="AlphaFoldDB" id="R4Z4A6"/>
<dbReference type="Gene3D" id="3.40.50.1820">
    <property type="entry name" value="alpha/beta hydrolase"/>
    <property type="match status" value="1"/>
</dbReference>
<dbReference type="RefSeq" id="WP_012230289.1">
    <property type="nucleotide sequence ID" value="NZ_HG422565.1"/>
</dbReference>
<dbReference type="Pfam" id="PF24096">
    <property type="entry name" value="DUF7379"/>
    <property type="match status" value="1"/>
</dbReference>
<dbReference type="Proteomes" id="UP000018291">
    <property type="component" value="Unassembled WGS sequence"/>
</dbReference>
<dbReference type="SUPFAM" id="SSF53474">
    <property type="entry name" value="alpha/beta-Hydrolases"/>
    <property type="match status" value="1"/>
</dbReference>
<dbReference type="eggNOG" id="COG1075">
    <property type="taxonomic scope" value="Bacteria"/>
</dbReference>
<sequence length="256" mass="26302">MGHTSRANPSRPLKFALTAALLIAATVATACQPAPTPGRDPVIVVAGTFSPGFANEVIANRLRKDGYNTTVFQLPTLGTQDIRATAQSLCKKIDAVRSSTGAAKVDLVGHSQGGLVARDCIKNYGGKTKVDKLVMLGAPNYGTALANLATAVTLGTCVNLTACKQMAVGSTYLNSLNAGPDVISPVKYVSIYSALDEVVFPTGNAALKDGATNVKVQSQCPVRTVGHLGLIADGTVYSGVADALANRAITLSCLAV</sequence>
<dbReference type="PROSITE" id="PS51257">
    <property type="entry name" value="PROKAR_LIPOPROTEIN"/>
    <property type="match status" value="1"/>
</dbReference>
<proteinExistence type="predicted"/>
<name>R4Z4A6_9ACTN</name>
<comment type="caution">
    <text evidence="3">The sequence shown here is derived from an EMBL/GenBank/DDBJ whole genome shotgun (WGS) entry which is preliminary data.</text>
</comment>
<dbReference type="OrthoDB" id="8871309at2"/>
<evidence type="ECO:0000256" key="1">
    <source>
        <dbReference type="SAM" id="SignalP"/>
    </source>
</evidence>
<accession>R4Z4A6</accession>
<organism evidence="3 4">
    <name type="scientific">Candidatus Neomicrothrix parvicella RN1</name>
    <dbReference type="NCBI Taxonomy" id="1229780"/>
    <lineage>
        <taxon>Bacteria</taxon>
        <taxon>Bacillati</taxon>
        <taxon>Actinomycetota</taxon>
        <taxon>Acidimicrobiia</taxon>
        <taxon>Acidimicrobiales</taxon>
        <taxon>Microthrixaceae</taxon>
        <taxon>Candidatus Neomicrothrix</taxon>
    </lineage>
</organism>
<dbReference type="PANTHER" id="PTHR37574:SF1">
    <property type="entry name" value="LIPASE B"/>
    <property type="match status" value="1"/>
</dbReference>
<dbReference type="HOGENOM" id="CLU_029537_1_2_11"/>
<gene>
    <name evidence="3" type="ORF">BN381_80050</name>
</gene>
<dbReference type="EMBL" id="CANL01000078">
    <property type="protein sequence ID" value="CCM65520.1"/>
    <property type="molecule type" value="Genomic_DNA"/>
</dbReference>
<keyword evidence="4" id="KW-1185">Reference proteome</keyword>
<protein>
    <submittedName>
        <fullName evidence="3">Putative secreted lipase</fullName>
    </submittedName>
</protein>
<dbReference type="InterPro" id="IPR053228">
    <property type="entry name" value="Stereospecific_Lipase"/>
</dbReference>
<dbReference type="PANTHER" id="PTHR37574">
    <property type="entry name" value="LIPASE B"/>
    <property type="match status" value="1"/>
</dbReference>
<feature type="chain" id="PRO_5004383745" evidence="1">
    <location>
        <begin position="31"/>
        <end position="256"/>
    </location>
</feature>
<dbReference type="STRING" id="1229780.BN381_80050"/>
<dbReference type="InterPro" id="IPR055803">
    <property type="entry name" value="DUF7379"/>
</dbReference>
<reference evidence="3 4" key="1">
    <citation type="journal article" date="2013" name="ISME J.">
        <title>Metabolic model for the filamentous 'Candidatus Microthrix parvicella' based on genomic and metagenomic analyses.</title>
        <authorList>
            <person name="Jon McIlroy S."/>
            <person name="Kristiansen R."/>
            <person name="Albertsen M."/>
            <person name="Michael Karst S."/>
            <person name="Rossetti S."/>
            <person name="Lund Nielsen J."/>
            <person name="Tandoi V."/>
            <person name="James Seviour R."/>
            <person name="Nielsen P.H."/>
        </authorList>
    </citation>
    <scope>NUCLEOTIDE SEQUENCE [LARGE SCALE GENOMIC DNA]</scope>
    <source>
        <strain evidence="3 4">RN1</strain>
    </source>
</reference>
<dbReference type="InterPro" id="IPR029058">
    <property type="entry name" value="AB_hydrolase_fold"/>
</dbReference>
<evidence type="ECO:0000259" key="2">
    <source>
        <dbReference type="Pfam" id="PF24096"/>
    </source>
</evidence>
<feature type="signal peptide" evidence="1">
    <location>
        <begin position="1"/>
        <end position="30"/>
    </location>
</feature>
<evidence type="ECO:0000313" key="3">
    <source>
        <dbReference type="EMBL" id="CCM65520.1"/>
    </source>
</evidence>
<feature type="domain" description="DUF7379" evidence="2">
    <location>
        <begin position="58"/>
        <end position="173"/>
    </location>
</feature>
<keyword evidence="1" id="KW-0732">Signal</keyword>
<evidence type="ECO:0000313" key="4">
    <source>
        <dbReference type="Proteomes" id="UP000018291"/>
    </source>
</evidence>